<dbReference type="GO" id="GO:0031012">
    <property type="term" value="C:extracellular matrix"/>
    <property type="evidence" value="ECO:0007669"/>
    <property type="project" value="TreeGrafter"/>
</dbReference>
<dbReference type="CDD" id="cd00247">
    <property type="entry name" value="Endostatin-like"/>
    <property type="match status" value="1"/>
</dbReference>
<dbReference type="InterPro" id="IPR016187">
    <property type="entry name" value="CTDL_fold"/>
</dbReference>
<evidence type="ECO:0000259" key="6">
    <source>
        <dbReference type="SMART" id="SM00210"/>
    </source>
</evidence>
<evidence type="ECO:0000256" key="1">
    <source>
        <dbReference type="ARBA" id="ARBA00022525"/>
    </source>
</evidence>
<dbReference type="InParanoid" id="A0A6I8TV46"/>
<feature type="domain" description="Thrombospondin-like N-terminal" evidence="6">
    <location>
        <begin position="48"/>
        <end position="236"/>
    </location>
</feature>
<keyword evidence="1" id="KW-0964">Secreted</keyword>
<dbReference type="EnsemblMetazoa" id="AAEL019726-RK">
    <property type="protein sequence ID" value="AAEL019726-PK"/>
    <property type="gene ID" value="AAEL019726"/>
</dbReference>
<feature type="region of interest" description="Disordered" evidence="4">
    <location>
        <begin position="501"/>
        <end position="822"/>
    </location>
</feature>
<dbReference type="GO" id="GO:0005581">
    <property type="term" value="C:collagen trimer"/>
    <property type="evidence" value="ECO:0007669"/>
    <property type="project" value="UniProtKB-KW"/>
</dbReference>
<evidence type="ECO:0000256" key="3">
    <source>
        <dbReference type="ARBA" id="ARBA00023119"/>
    </source>
</evidence>
<evidence type="ECO:0000256" key="5">
    <source>
        <dbReference type="SAM" id="SignalP"/>
    </source>
</evidence>
<feature type="compositionally biased region" description="Basic and acidic residues" evidence="4">
    <location>
        <begin position="732"/>
        <end position="753"/>
    </location>
</feature>
<dbReference type="GO" id="GO:0005615">
    <property type="term" value="C:extracellular space"/>
    <property type="evidence" value="ECO:0007669"/>
    <property type="project" value="TreeGrafter"/>
</dbReference>
<dbReference type="Pfam" id="PF06482">
    <property type="entry name" value="Endostatin"/>
    <property type="match status" value="1"/>
</dbReference>
<feature type="chain" id="PRO_5036386613" description="Thrombospondin-like N-terminal domain-containing protein" evidence="5">
    <location>
        <begin position="27"/>
        <end position="1184"/>
    </location>
</feature>
<dbReference type="InterPro" id="IPR013320">
    <property type="entry name" value="ConA-like_dom_sf"/>
</dbReference>
<dbReference type="InterPro" id="IPR008160">
    <property type="entry name" value="Collagen"/>
</dbReference>
<reference evidence="7" key="2">
    <citation type="submission" date="2020-05" db="UniProtKB">
        <authorList>
            <consortium name="EnsemblMetazoa"/>
        </authorList>
    </citation>
    <scope>IDENTIFICATION</scope>
    <source>
        <strain evidence="7">LVP_AGWG</strain>
    </source>
</reference>
<reference evidence="7 8" key="1">
    <citation type="submission" date="2017-06" db="EMBL/GenBank/DDBJ databases">
        <title>Aedes aegypti genome working group (AGWG) sequencing and assembly.</title>
        <authorList>
            <consortium name="Aedes aegypti Genome Working Group (AGWG)"/>
            <person name="Matthews B.J."/>
        </authorList>
    </citation>
    <scope>NUCLEOTIDE SEQUENCE [LARGE SCALE GENOMIC DNA]</scope>
    <source>
        <strain evidence="7 8">LVP_AGWG</strain>
    </source>
</reference>
<dbReference type="InterPro" id="IPR045463">
    <property type="entry name" value="XV/XVIII_trimerization_dom"/>
</dbReference>
<dbReference type="EnsemblMetazoa" id="AAEL019726-RJ">
    <property type="protein sequence ID" value="AAEL019726-PJ"/>
    <property type="gene ID" value="AAEL019726"/>
</dbReference>
<evidence type="ECO:0000256" key="2">
    <source>
        <dbReference type="ARBA" id="ARBA00022737"/>
    </source>
</evidence>
<feature type="compositionally biased region" description="Basic and acidic residues" evidence="4">
    <location>
        <begin position="528"/>
        <end position="539"/>
    </location>
</feature>
<evidence type="ECO:0000313" key="8">
    <source>
        <dbReference type="Proteomes" id="UP000008820"/>
    </source>
</evidence>
<feature type="compositionally biased region" description="Basic and acidic residues" evidence="4">
    <location>
        <begin position="686"/>
        <end position="695"/>
    </location>
</feature>
<dbReference type="Gene3D" id="3.10.100.10">
    <property type="entry name" value="Mannose-Binding Protein A, subunit A"/>
    <property type="match status" value="1"/>
</dbReference>
<proteinExistence type="predicted"/>
<feature type="region of interest" description="Disordered" evidence="4">
    <location>
        <begin position="275"/>
        <end position="359"/>
    </location>
</feature>
<evidence type="ECO:0000313" key="7">
    <source>
        <dbReference type="EnsemblMetazoa" id="AAEL019726-PJ"/>
    </source>
</evidence>
<dbReference type="OrthoDB" id="5983381at2759"/>
<feature type="compositionally biased region" description="Basic and acidic residues" evidence="4">
    <location>
        <begin position="401"/>
        <end position="412"/>
    </location>
</feature>
<dbReference type="Pfam" id="PF01391">
    <property type="entry name" value="Collagen"/>
    <property type="match status" value="4"/>
</dbReference>
<feature type="compositionally biased region" description="Pro residues" evidence="4">
    <location>
        <begin position="847"/>
        <end position="856"/>
    </location>
</feature>
<dbReference type="PANTHER" id="PTHR24023">
    <property type="entry name" value="COLLAGEN ALPHA"/>
    <property type="match status" value="1"/>
</dbReference>
<feature type="signal peptide" evidence="5">
    <location>
        <begin position="1"/>
        <end position="26"/>
    </location>
</feature>
<dbReference type="InterPro" id="IPR048287">
    <property type="entry name" value="TSPN-like_N"/>
</dbReference>
<dbReference type="SMART" id="SM00210">
    <property type="entry name" value="TSPN"/>
    <property type="match status" value="1"/>
</dbReference>
<dbReference type="Proteomes" id="UP000008820">
    <property type="component" value="Chromosome 2"/>
</dbReference>
<keyword evidence="2" id="KW-0677">Repeat</keyword>
<dbReference type="InterPro" id="IPR010515">
    <property type="entry name" value="Collagenase_NC10/endostatin"/>
</dbReference>
<organism evidence="7 8">
    <name type="scientific">Aedes aegypti</name>
    <name type="common">Yellowfever mosquito</name>
    <name type="synonym">Culex aegypti</name>
    <dbReference type="NCBI Taxonomy" id="7159"/>
    <lineage>
        <taxon>Eukaryota</taxon>
        <taxon>Metazoa</taxon>
        <taxon>Ecdysozoa</taxon>
        <taxon>Arthropoda</taxon>
        <taxon>Hexapoda</taxon>
        <taxon>Insecta</taxon>
        <taxon>Pterygota</taxon>
        <taxon>Neoptera</taxon>
        <taxon>Endopterygota</taxon>
        <taxon>Diptera</taxon>
        <taxon>Nematocera</taxon>
        <taxon>Culicoidea</taxon>
        <taxon>Culicidae</taxon>
        <taxon>Culicinae</taxon>
        <taxon>Aedini</taxon>
        <taxon>Aedes</taxon>
        <taxon>Stegomyia</taxon>
    </lineage>
</organism>
<feature type="compositionally biased region" description="Low complexity" evidence="4">
    <location>
        <begin position="555"/>
        <end position="575"/>
    </location>
</feature>
<feature type="compositionally biased region" description="Basic and acidic residues" evidence="4">
    <location>
        <begin position="304"/>
        <end position="315"/>
    </location>
</feature>
<feature type="region of interest" description="Disordered" evidence="4">
    <location>
        <begin position="838"/>
        <end position="873"/>
    </location>
</feature>
<dbReference type="InterPro" id="IPR016186">
    <property type="entry name" value="C-type_lectin-like/link_sf"/>
</dbReference>
<feature type="compositionally biased region" description="Pro residues" evidence="4">
    <location>
        <begin position="774"/>
        <end position="787"/>
    </location>
</feature>
<dbReference type="SUPFAM" id="SSF56436">
    <property type="entry name" value="C-type lectin-like"/>
    <property type="match status" value="1"/>
</dbReference>
<keyword evidence="5" id="KW-0732">Signal</keyword>
<keyword evidence="8" id="KW-1185">Reference proteome</keyword>
<evidence type="ECO:0000256" key="4">
    <source>
        <dbReference type="SAM" id="MobiDB-lite"/>
    </source>
</evidence>
<dbReference type="PANTHER" id="PTHR24023:SF1082">
    <property type="entry name" value="COLLAGEN TRIPLE HELIX REPEAT"/>
    <property type="match status" value="1"/>
</dbReference>
<feature type="region of interest" description="Disordered" evidence="4">
    <location>
        <begin position="401"/>
        <end position="486"/>
    </location>
</feature>
<dbReference type="Gene3D" id="3.40.1620.70">
    <property type="match status" value="1"/>
</dbReference>
<protein>
    <recommendedName>
        <fullName evidence="6">Thrombospondin-like N-terminal domain-containing protein</fullName>
    </recommendedName>
</protein>
<dbReference type="SUPFAM" id="SSF49899">
    <property type="entry name" value="Concanavalin A-like lectins/glucanases"/>
    <property type="match status" value="1"/>
</dbReference>
<dbReference type="Gene3D" id="2.60.120.200">
    <property type="match status" value="1"/>
</dbReference>
<keyword evidence="3" id="KW-0176">Collagen</keyword>
<dbReference type="InterPro" id="IPR050149">
    <property type="entry name" value="Collagen_superfamily"/>
</dbReference>
<name>A0A6I8TV46_AEDAE</name>
<sequence length="1184" mass="124966">MKYLPTFERWFERIPFLCLLLTYVQSSSVAASELALFGGQGIRDVFAEFDLLLAIKIPPEDGITFVDGSDGFPAFGVAPHADIKSPYRTILPEKLTEFTIIATVRPGSRSGGYVFSVVNPLDTVVQLGLLLEPILATDQWNITLIYTDANVERVSQPLVSFQIPYTKSWIKLIFKVLNNQVVFYNNCVETETVVVKKEPRSLTFDGASTLYIAQAGQILKRNFEGTLLFLKLYGNPEIVKTHCNRTATELDDSSNVIYEEDDFLGDGDALGGELFSDGISASSGDDDDSFDLPMISPPPPEYGYRSKGEKGERGPKGPPGDAIRGPPGPPGPHGPPGPPGPPGAAGPRGPGLLDEGSGDDAKRLSQLFDIQNNNLLNKCYCNVTEVIEDLKRDITLREYLRGPEGPQGREGKTGSPGLTGATGPPGERGVAGLKGDKGDRGEPGLPGVEGIQGSKGEPGLDGIPGPAGLPGSPGPPGIPENFDMSWNPSRMFKESMLGAPGIQGLRSASPGSKGEPGDKGDVGLPGPKGEHGSKGERGDPGLIGAKGERGHTSIGAPGPKGSVGPPGVPGIPGQTGSTGTKGDKGNSGDVGPAGPPGPPGMVVYADVKNSTGTTDCHCQPGPPGPAGPRGPSGFDGAPGLPGETGLPGHPGLPGDKGERGSPGPKGEKGPEFIINENAAFNSSRSNKGEKGERGPRGRRGKPGPIGPPGRPAGPSDMGTNSWSGRPGPKGDQGPKGDVGPRGEKGDRGRDGMDGRPGPPGLPAASGDNIQYIPMPGPPGPPGPPGSPGIPGVSIAGPKGEPGMDSRSPYYGDPNYGGRQGSRSSFDELKQLRELKHHRELEDSTAGPPGPPGPPGAPGRGYHHDSSDEIPSSYGSNVRIVPGAVTFQSTEAMSKMSSTSPVGTLAYIIDEEALLVRVNKGWQYIALGTLVPIATPAPPTTTVIPPPHRPDLQASNLINNIPQPIEGPSFTASPEYESQWYPRMLRMGALNEPYSGDIQGIRGADYACYRQARRAGLLGTFRAFLSSRITNLDTIVRIADRELPVVNTRGDVLFNSWNSIFNGQGGYFPQTPRIYSFSGKNVLTDISWPQKLVWHGASALGERAMDTYCDAWHTASPDKVGMASSLLGNKLLDQDRYSCDNRFIVLCVEALPHDQRRKRDTYSHTYEFTNEHDYSRHLAEVMKQA</sequence>
<accession>A0A6I8TV46</accession>
<dbReference type="AlphaFoldDB" id="A0A6I8TV46"/>
<dbReference type="Pfam" id="PF20010">
    <property type="entry name" value="Collagen_trimer"/>
    <property type="match status" value="1"/>
</dbReference>
<gene>
    <name evidence="7" type="primary">5574086</name>
</gene>
<dbReference type="FunCoup" id="A0A6I8TV46">
    <property type="interactions" value="19"/>
</dbReference>
<feature type="compositionally biased region" description="Pro residues" evidence="4">
    <location>
        <begin position="326"/>
        <end position="344"/>
    </location>
</feature>
<feature type="compositionally biased region" description="Basic and acidic residues" evidence="4">
    <location>
        <begin position="655"/>
        <end position="670"/>
    </location>
</feature>